<keyword evidence="2" id="KW-0472">Membrane</keyword>
<evidence type="ECO:0000256" key="2">
    <source>
        <dbReference type="SAM" id="Phobius"/>
    </source>
</evidence>
<dbReference type="Proteomes" id="UP000677913">
    <property type="component" value="Unassembled WGS sequence"/>
</dbReference>
<feature type="region of interest" description="Disordered" evidence="1">
    <location>
        <begin position="1"/>
        <end position="60"/>
    </location>
</feature>
<feature type="compositionally biased region" description="Low complexity" evidence="1">
    <location>
        <begin position="8"/>
        <end position="25"/>
    </location>
</feature>
<keyword evidence="2" id="KW-1133">Transmembrane helix</keyword>
<feature type="transmembrane region" description="Helical" evidence="2">
    <location>
        <begin position="67"/>
        <end position="86"/>
    </location>
</feature>
<name>A0A8J7WGN6_9ACTN</name>
<evidence type="ECO:0000313" key="4">
    <source>
        <dbReference type="Proteomes" id="UP000677913"/>
    </source>
</evidence>
<sequence>MAEHTQWEAESASDAQAAPDAASAPMPMPMSEPEPVPMSEPEPEPEPISAPGEAAAGRKRTVKTRTLFTGAVVLGLVGGASAGYTVQALRTPTPLPPLSVAQPLYPLSPIYDGVRTAGLPTSQDDATVVDGDLTKLLLPTPAGATATIDHTWMDLLGEADTCDDTASCFDTDLHDGVARIADTAWMRGDGLFEEIRILQYLPGHSSYADHGLNDLLAGGGAKLSMPDGIAAAGKETFDSHHEYDDHAVSVHGDLAVYFWVTSATHVPDPSIINDLIKRQMVRL</sequence>
<organism evidence="3 4">
    <name type="scientific">Actinocrinis puniceicyclus</name>
    <dbReference type="NCBI Taxonomy" id="977794"/>
    <lineage>
        <taxon>Bacteria</taxon>
        <taxon>Bacillati</taxon>
        <taxon>Actinomycetota</taxon>
        <taxon>Actinomycetes</taxon>
        <taxon>Catenulisporales</taxon>
        <taxon>Actinospicaceae</taxon>
        <taxon>Actinocrinis</taxon>
    </lineage>
</organism>
<keyword evidence="2" id="KW-0812">Transmembrane</keyword>
<comment type="caution">
    <text evidence="3">The sequence shown here is derived from an EMBL/GenBank/DDBJ whole genome shotgun (WGS) entry which is preliminary data.</text>
</comment>
<dbReference type="EMBL" id="JAGSXH010000004">
    <property type="protein sequence ID" value="MBS2961796.1"/>
    <property type="molecule type" value="Genomic_DNA"/>
</dbReference>
<keyword evidence="4" id="KW-1185">Reference proteome</keyword>
<evidence type="ECO:0000256" key="1">
    <source>
        <dbReference type="SAM" id="MobiDB-lite"/>
    </source>
</evidence>
<evidence type="ECO:0000313" key="3">
    <source>
        <dbReference type="EMBL" id="MBS2961796.1"/>
    </source>
</evidence>
<gene>
    <name evidence="3" type="ORF">KGA66_01960</name>
</gene>
<proteinExistence type="predicted"/>
<accession>A0A8J7WGN6</accession>
<protein>
    <submittedName>
        <fullName evidence="3">Uncharacterized protein</fullName>
    </submittedName>
</protein>
<reference evidence="3" key="1">
    <citation type="submission" date="2021-04" db="EMBL/GenBank/DDBJ databases">
        <title>Genome based classification of Actinospica acidithermotolerans sp. nov., an actinobacterium isolated from an Indonesian hot spring.</title>
        <authorList>
            <person name="Kusuma A.B."/>
            <person name="Putra K.E."/>
            <person name="Nafisah S."/>
            <person name="Loh J."/>
            <person name="Nouioui I."/>
            <person name="Goodfellow M."/>
        </authorList>
    </citation>
    <scope>NUCLEOTIDE SEQUENCE</scope>
    <source>
        <strain evidence="3">DSM 45618</strain>
    </source>
</reference>
<feature type="compositionally biased region" description="Pro residues" evidence="1">
    <location>
        <begin position="26"/>
        <end position="40"/>
    </location>
</feature>
<dbReference type="AlphaFoldDB" id="A0A8J7WGN6"/>
<dbReference type="RefSeq" id="WP_211463818.1">
    <property type="nucleotide sequence ID" value="NZ_JAGSXH010000004.1"/>
</dbReference>